<feature type="region of interest" description="Disordered" evidence="1">
    <location>
        <begin position="156"/>
        <end position="184"/>
    </location>
</feature>
<keyword evidence="3" id="KW-1185">Reference proteome</keyword>
<protein>
    <submittedName>
        <fullName evidence="2">Uncharacterized protein</fullName>
    </submittedName>
</protein>
<comment type="caution">
    <text evidence="2">The sequence shown here is derived from an EMBL/GenBank/DDBJ whole genome shotgun (WGS) entry which is preliminary data.</text>
</comment>
<feature type="compositionally biased region" description="Polar residues" evidence="1">
    <location>
        <begin position="27"/>
        <end position="44"/>
    </location>
</feature>
<feature type="region of interest" description="Disordered" evidence="1">
    <location>
        <begin position="1"/>
        <end position="44"/>
    </location>
</feature>
<accession>A0ABN9YBB6</accession>
<proteinExistence type="predicted"/>
<dbReference type="EMBL" id="CAUYUJ010022294">
    <property type="protein sequence ID" value="CAK0909955.1"/>
    <property type="molecule type" value="Genomic_DNA"/>
</dbReference>
<evidence type="ECO:0000256" key="1">
    <source>
        <dbReference type="SAM" id="MobiDB-lite"/>
    </source>
</evidence>
<organism evidence="2 3">
    <name type="scientific">Prorocentrum cordatum</name>
    <dbReference type="NCBI Taxonomy" id="2364126"/>
    <lineage>
        <taxon>Eukaryota</taxon>
        <taxon>Sar</taxon>
        <taxon>Alveolata</taxon>
        <taxon>Dinophyceae</taxon>
        <taxon>Prorocentrales</taxon>
        <taxon>Prorocentraceae</taxon>
        <taxon>Prorocentrum</taxon>
    </lineage>
</organism>
<feature type="region of interest" description="Disordered" evidence="1">
    <location>
        <begin position="57"/>
        <end position="99"/>
    </location>
</feature>
<name>A0ABN9YBB6_9DINO</name>
<reference evidence="2" key="1">
    <citation type="submission" date="2023-10" db="EMBL/GenBank/DDBJ databases">
        <authorList>
            <person name="Chen Y."/>
            <person name="Shah S."/>
            <person name="Dougan E. K."/>
            <person name="Thang M."/>
            <person name="Chan C."/>
        </authorList>
    </citation>
    <scope>NUCLEOTIDE SEQUENCE [LARGE SCALE GENOMIC DNA]</scope>
</reference>
<sequence>MALVPGLHLSTAKGRRPSAPDEDASEWSMTTPLKSRRPSVSNQYDSASYWDSIASRRTSANSDGDSLASFGLTDDGASDFQAADACEPDAAHHSEPPSPFDSMLLNKQLAVLQDGALTLRVAQARGTRAADTASPFDGQPPRTSPGLAMMLQGADRGRAAWQREAGACRPAAGDDPEPSSPLGSMLLRAKRRNSFSQVGGLVLAA</sequence>
<gene>
    <name evidence="2" type="ORF">PCOR1329_LOCUS84246</name>
</gene>
<evidence type="ECO:0000313" key="2">
    <source>
        <dbReference type="EMBL" id="CAK0909955.1"/>
    </source>
</evidence>
<evidence type="ECO:0000313" key="3">
    <source>
        <dbReference type="Proteomes" id="UP001189429"/>
    </source>
</evidence>
<dbReference type="Proteomes" id="UP001189429">
    <property type="component" value="Unassembled WGS sequence"/>
</dbReference>